<name>A0A7J7DDK2_TRIWF</name>
<evidence type="ECO:0000313" key="3">
    <source>
        <dbReference type="EMBL" id="KAF5744437.1"/>
    </source>
</evidence>
<accession>A0A7J7DDK2</accession>
<gene>
    <name evidence="3" type="ORF">HS088_TW07G00008</name>
</gene>
<dbReference type="GO" id="GO:0004672">
    <property type="term" value="F:protein kinase activity"/>
    <property type="evidence" value="ECO:0007669"/>
    <property type="project" value="InterPro"/>
</dbReference>
<dbReference type="InterPro" id="IPR050994">
    <property type="entry name" value="At_inactive_RLKs"/>
</dbReference>
<dbReference type="InterPro" id="IPR000719">
    <property type="entry name" value="Prot_kinase_dom"/>
</dbReference>
<feature type="domain" description="Protein kinase" evidence="2">
    <location>
        <begin position="1"/>
        <end position="105"/>
    </location>
</feature>
<dbReference type="Gene3D" id="1.10.510.10">
    <property type="entry name" value="Transferase(Phosphotransferase) domain 1"/>
    <property type="match status" value="1"/>
</dbReference>
<protein>
    <recommendedName>
        <fullName evidence="2">Protein kinase domain-containing protein</fullName>
    </recommendedName>
</protein>
<feature type="region of interest" description="Disordered" evidence="1">
    <location>
        <begin position="80"/>
        <end position="105"/>
    </location>
</feature>
<dbReference type="PANTHER" id="PTHR48010:SF59">
    <property type="entry name" value="PROTEIN KINASE DOMAIN-CONTAINING PROTEIN"/>
    <property type="match status" value="1"/>
</dbReference>
<organism evidence="3 4">
    <name type="scientific">Tripterygium wilfordii</name>
    <name type="common">Thunder God vine</name>
    <dbReference type="NCBI Taxonomy" id="458696"/>
    <lineage>
        <taxon>Eukaryota</taxon>
        <taxon>Viridiplantae</taxon>
        <taxon>Streptophyta</taxon>
        <taxon>Embryophyta</taxon>
        <taxon>Tracheophyta</taxon>
        <taxon>Spermatophyta</taxon>
        <taxon>Magnoliopsida</taxon>
        <taxon>eudicotyledons</taxon>
        <taxon>Gunneridae</taxon>
        <taxon>Pentapetalae</taxon>
        <taxon>rosids</taxon>
        <taxon>fabids</taxon>
        <taxon>Celastrales</taxon>
        <taxon>Celastraceae</taxon>
        <taxon>Tripterygium</taxon>
    </lineage>
</organism>
<dbReference type="InterPro" id="IPR011009">
    <property type="entry name" value="Kinase-like_dom_sf"/>
</dbReference>
<evidence type="ECO:0000259" key="2">
    <source>
        <dbReference type="PROSITE" id="PS50011"/>
    </source>
</evidence>
<dbReference type="GO" id="GO:0005524">
    <property type="term" value="F:ATP binding"/>
    <property type="evidence" value="ECO:0007669"/>
    <property type="project" value="InterPro"/>
</dbReference>
<sequence length="105" mass="12010">MEIVGRVGQHPNVVPLRAYYYSKDEKLLVYDYIPGGSLSMLLHVFADGIFHSVCLEELSSEMEFPDMRPNMNEVVRMIEEVRQSESSNRPSSEENKSKDSNVQTP</sequence>
<keyword evidence="4" id="KW-1185">Reference proteome</keyword>
<evidence type="ECO:0000313" key="4">
    <source>
        <dbReference type="Proteomes" id="UP000593562"/>
    </source>
</evidence>
<dbReference type="InParanoid" id="A0A7J7DDK2"/>
<dbReference type="AlphaFoldDB" id="A0A7J7DDK2"/>
<evidence type="ECO:0000256" key="1">
    <source>
        <dbReference type="SAM" id="MobiDB-lite"/>
    </source>
</evidence>
<dbReference type="Proteomes" id="UP000593562">
    <property type="component" value="Unassembled WGS sequence"/>
</dbReference>
<proteinExistence type="predicted"/>
<reference evidence="3 4" key="1">
    <citation type="journal article" date="2020" name="Nat. Commun.">
        <title>Genome of Tripterygium wilfordii and identification of cytochrome P450 involved in triptolide biosynthesis.</title>
        <authorList>
            <person name="Tu L."/>
            <person name="Su P."/>
            <person name="Zhang Z."/>
            <person name="Gao L."/>
            <person name="Wang J."/>
            <person name="Hu T."/>
            <person name="Zhou J."/>
            <person name="Zhang Y."/>
            <person name="Zhao Y."/>
            <person name="Liu Y."/>
            <person name="Song Y."/>
            <person name="Tong Y."/>
            <person name="Lu Y."/>
            <person name="Yang J."/>
            <person name="Xu C."/>
            <person name="Jia M."/>
            <person name="Peters R.J."/>
            <person name="Huang L."/>
            <person name="Gao W."/>
        </authorList>
    </citation>
    <scope>NUCLEOTIDE SEQUENCE [LARGE SCALE GENOMIC DNA]</scope>
    <source>
        <strain evidence="4">cv. XIE 37</strain>
        <tissue evidence="3">Leaf</tissue>
    </source>
</reference>
<dbReference type="EMBL" id="JAAARO010000007">
    <property type="protein sequence ID" value="KAF5744437.1"/>
    <property type="molecule type" value="Genomic_DNA"/>
</dbReference>
<dbReference type="PROSITE" id="PS50011">
    <property type="entry name" value="PROTEIN_KINASE_DOM"/>
    <property type="match status" value="1"/>
</dbReference>
<comment type="caution">
    <text evidence="3">The sequence shown here is derived from an EMBL/GenBank/DDBJ whole genome shotgun (WGS) entry which is preliminary data.</text>
</comment>
<dbReference type="SUPFAM" id="SSF56112">
    <property type="entry name" value="Protein kinase-like (PK-like)"/>
    <property type="match status" value="1"/>
</dbReference>
<dbReference type="PANTHER" id="PTHR48010">
    <property type="entry name" value="OS05G0588300 PROTEIN"/>
    <property type="match status" value="1"/>
</dbReference>